<dbReference type="SUPFAM" id="SSF81338">
    <property type="entry name" value="Aquaporin-like"/>
    <property type="match status" value="1"/>
</dbReference>
<dbReference type="AlphaFoldDB" id="A0ABC9YUL6"/>
<dbReference type="PRINTS" id="PR00783">
    <property type="entry name" value="MINTRINSICP"/>
</dbReference>
<evidence type="ECO:0000256" key="5">
    <source>
        <dbReference type="ARBA" id="ARBA00023136"/>
    </source>
</evidence>
<dbReference type="Pfam" id="PF00230">
    <property type="entry name" value="MIP"/>
    <property type="match status" value="1"/>
</dbReference>
<proteinExistence type="inferred from homology"/>
<dbReference type="EMBL" id="BBYQ01000051">
    <property type="protein sequence ID" value="GAP29187.1"/>
    <property type="molecule type" value="Genomic_DNA"/>
</dbReference>
<dbReference type="Proteomes" id="UP000037179">
    <property type="component" value="Unassembled WGS sequence"/>
</dbReference>
<dbReference type="GeneID" id="93374902"/>
<dbReference type="InterPro" id="IPR034294">
    <property type="entry name" value="Aquaporin_transptr"/>
</dbReference>
<dbReference type="EMBL" id="CP017839">
    <property type="protein sequence ID" value="APA98829.1"/>
    <property type="molecule type" value="Genomic_DNA"/>
</dbReference>
<evidence type="ECO:0000256" key="4">
    <source>
        <dbReference type="ARBA" id="ARBA00022989"/>
    </source>
</evidence>
<keyword evidence="5 7" id="KW-0472">Membrane</keyword>
<evidence type="ECO:0000256" key="6">
    <source>
        <dbReference type="RuleBase" id="RU000477"/>
    </source>
</evidence>
<keyword evidence="4 7" id="KW-1133">Transmembrane helix</keyword>
<feature type="transmembrane region" description="Helical" evidence="7">
    <location>
        <begin position="218"/>
        <end position="241"/>
    </location>
</feature>
<dbReference type="InterPro" id="IPR023271">
    <property type="entry name" value="Aquaporin-like"/>
</dbReference>
<comment type="similarity">
    <text evidence="2 6">Belongs to the MIP/aquaporin (TC 1.A.8) family.</text>
</comment>
<dbReference type="PANTHER" id="PTHR19139:SF199">
    <property type="entry name" value="MIP17260P"/>
    <property type="match status" value="1"/>
</dbReference>
<dbReference type="RefSeq" id="WP_237088044.1">
    <property type="nucleotide sequence ID" value="NZ_AP017900.1"/>
</dbReference>
<dbReference type="InterPro" id="IPR000425">
    <property type="entry name" value="MIP"/>
</dbReference>
<evidence type="ECO:0000313" key="9">
    <source>
        <dbReference type="EMBL" id="GAP29187.1"/>
    </source>
</evidence>
<evidence type="ECO:0000256" key="2">
    <source>
        <dbReference type="ARBA" id="ARBA00006175"/>
    </source>
</evidence>
<reference evidence="9 10" key="2">
    <citation type="journal article" date="2016" name="Genome Announc.">
        <title>Draft Genome Sequence of Erythromycin- and Oxytetracycline-Sensitive Nocardia seriolae Strain U-1 (NBRC 110359).</title>
        <authorList>
            <person name="Imajoh M."/>
            <person name="Sukeda M."/>
            <person name="Shimizu M."/>
            <person name="Yamane J."/>
            <person name="Ohnishi K."/>
            <person name="Oshima S."/>
        </authorList>
    </citation>
    <scope>NUCLEOTIDE SEQUENCE [LARGE SCALE GENOMIC DNA]</scope>
    <source>
        <strain evidence="9 10">U-1</strain>
    </source>
</reference>
<evidence type="ECO:0000313" key="10">
    <source>
        <dbReference type="Proteomes" id="UP000037179"/>
    </source>
</evidence>
<comment type="subcellular location">
    <subcellularLocation>
        <location evidence="1">Membrane</location>
        <topology evidence="1">Multi-pass membrane protein</topology>
    </subcellularLocation>
</comment>
<feature type="transmembrane region" description="Helical" evidence="7">
    <location>
        <begin position="112"/>
        <end position="132"/>
    </location>
</feature>
<keyword evidence="3 6" id="KW-0812">Transmembrane</keyword>
<feature type="transmembrane region" description="Helical" evidence="7">
    <location>
        <begin position="29"/>
        <end position="50"/>
    </location>
</feature>
<evidence type="ECO:0000256" key="1">
    <source>
        <dbReference type="ARBA" id="ARBA00004141"/>
    </source>
</evidence>
<keyword evidence="6" id="KW-0813">Transport</keyword>
<feature type="transmembrane region" description="Helical" evidence="7">
    <location>
        <begin position="152"/>
        <end position="170"/>
    </location>
</feature>
<evidence type="ECO:0000313" key="11">
    <source>
        <dbReference type="Proteomes" id="UP000180166"/>
    </source>
</evidence>
<gene>
    <name evidence="8" type="ORF">NS506_04783</name>
    <name evidence="9" type="ORF">NSK11_contig00051-0009</name>
</gene>
<feature type="transmembrane region" description="Helical" evidence="7">
    <location>
        <begin position="177"/>
        <end position="198"/>
    </location>
</feature>
<reference evidence="10" key="1">
    <citation type="submission" date="2015-07" db="EMBL/GenBank/DDBJ databases">
        <title>Nocardia seriolae U-1 whole genome shotgun sequence.</title>
        <authorList>
            <person name="Imajoh M."/>
            <person name="Fukumoto Y."/>
            <person name="Sukeda M."/>
            <person name="Yamane J."/>
            <person name="Yamasaki K."/>
            <person name="Shimizu M."/>
            <person name="Ohnishi K."/>
            <person name="Oshima S."/>
        </authorList>
    </citation>
    <scope>NUCLEOTIDE SEQUENCE [LARGE SCALE GENOMIC DNA]</scope>
    <source>
        <strain evidence="10">U-1</strain>
    </source>
</reference>
<reference evidence="8 11" key="3">
    <citation type="submission" date="2016-10" db="EMBL/GenBank/DDBJ databases">
        <title>Genome sequence of Nocardia seriolae strain EM150506, isolated from Anguila japonica.</title>
        <authorList>
            <person name="Han H.-J."/>
        </authorList>
    </citation>
    <scope>NUCLEOTIDE SEQUENCE [LARGE SCALE GENOMIC DNA]</scope>
    <source>
        <strain evidence="8 11">EM150506</strain>
    </source>
</reference>
<dbReference type="Proteomes" id="UP000180166">
    <property type="component" value="Chromosome"/>
</dbReference>
<dbReference type="KEGG" id="nsr:NS506_04783"/>
<dbReference type="GO" id="GO:0016020">
    <property type="term" value="C:membrane"/>
    <property type="evidence" value="ECO:0007669"/>
    <property type="project" value="UniProtKB-SubCell"/>
</dbReference>
<protein>
    <submittedName>
        <fullName evidence="9">MIP family protein</fullName>
    </submittedName>
</protein>
<keyword evidence="10" id="KW-1185">Reference proteome</keyword>
<evidence type="ECO:0000256" key="7">
    <source>
        <dbReference type="SAM" id="Phobius"/>
    </source>
</evidence>
<evidence type="ECO:0000256" key="3">
    <source>
        <dbReference type="ARBA" id="ARBA00022692"/>
    </source>
</evidence>
<dbReference type="Gene3D" id="1.20.1080.10">
    <property type="entry name" value="Glycerol uptake facilitator protein"/>
    <property type="match status" value="2"/>
</dbReference>
<feature type="transmembrane region" description="Helical" evidence="7">
    <location>
        <begin position="70"/>
        <end position="92"/>
    </location>
</feature>
<dbReference type="PANTHER" id="PTHR19139">
    <property type="entry name" value="AQUAPORIN TRANSPORTER"/>
    <property type="match status" value="1"/>
</dbReference>
<name>A0ABC9YUL6_9NOCA</name>
<evidence type="ECO:0000313" key="8">
    <source>
        <dbReference type="EMBL" id="APA98829.1"/>
    </source>
</evidence>
<sequence length="248" mass="25122">MSEQELPVIDSARDEIADARGDVSLRRRAVAEFVGTAALAAVVIGSGIAAEQMSPGDIGLQLLENSTASAFGLAVLILAFAPISGAHFNPVVSLADWLGGRRERTGLGTRELGVYAAAQCGGAIFGALVANAMFDRAAIQVASQHRVTGGHLIGEILAAAGLVTVGFAVARRGPGVTAVAVATYIGSAIWFTSSGSFANPALTLGRMLSDSFTGIAPASVPAFVAAQIVGGLAGLSLMTLLHRPAAER</sequence>
<accession>A0ABC9YUL6</accession>
<organism evidence="9 10">
    <name type="scientific">Nocardia seriolae</name>
    <dbReference type="NCBI Taxonomy" id="37332"/>
    <lineage>
        <taxon>Bacteria</taxon>
        <taxon>Bacillati</taxon>
        <taxon>Actinomycetota</taxon>
        <taxon>Actinomycetes</taxon>
        <taxon>Mycobacteriales</taxon>
        <taxon>Nocardiaceae</taxon>
        <taxon>Nocardia</taxon>
    </lineage>
</organism>